<keyword evidence="2" id="KW-1185">Reference proteome</keyword>
<accession>A0ACD0NNY7</accession>
<gene>
    <name evidence="1" type="ORF">IE53DRAFT_371364</name>
</gene>
<reference evidence="1 2" key="1">
    <citation type="journal article" date="2018" name="Mol. Biol. Evol.">
        <title>Broad Genomic Sampling Reveals a Smut Pathogenic Ancestry of the Fungal Clade Ustilaginomycotina.</title>
        <authorList>
            <person name="Kijpornyongpan T."/>
            <person name="Mondo S.J."/>
            <person name="Barry K."/>
            <person name="Sandor L."/>
            <person name="Lee J."/>
            <person name="Lipzen A."/>
            <person name="Pangilinan J."/>
            <person name="LaButti K."/>
            <person name="Hainaut M."/>
            <person name="Henrissat B."/>
            <person name="Grigoriev I.V."/>
            <person name="Spatafora J.W."/>
            <person name="Aime M.C."/>
        </authorList>
    </citation>
    <scope>NUCLEOTIDE SEQUENCE [LARGE SCALE GENOMIC DNA]</scope>
    <source>
        <strain evidence="1 2">SA 807</strain>
    </source>
</reference>
<name>A0ACD0NNY7_9BASI</name>
<sequence>MSTTTDSADPQPARTYGQAIEALNTLQSNAATIEAIRKSGGRLNEYGIPEMIEYLERIGYKPDDLNALNVIHITGTKGKGSTSAFCDSLFRELDPKGEKKVGLYTSPHMVAVRERIRINGLPIAEDVFARYFWEIWDRLGQNASRRFDFTPLRPIYFRFLTLLALHIFLQEGVSATILEVGIGGKYDSTNIVPKPVVTAVSQLGLDHTALLGNTVEEIAVQKAGIFKPGVVALSWKGQPGGSLDKMADVASQVGTRLELVDLHPEIVELDLGLRGDHQRTNASLAVEIMNRFVQSEVGKSEFGKGLELANGTTTSLDDAAPVLQAWQRSGLEKARWPGRCQVVPTKHRFGIEEEGTAAAAASNTNWFLDGAHTVDSLSLCSSWFVQAERESGGSAPGGRRRRMLVFNCTNGRSAPELLGAVLESLEASLEEAAKADEKLTAERVQETLRFPRARAYFDKVVFCTNVTYADGGSASDLTSKTVDANDLASLTVQRELKEAWEELLGGGESNSKSQVLILASIEEAIKLAYEEEPSNATTSSTTNVLVTGSLHLVGGVMAHLKDSNHLDERLLSVL</sequence>
<proteinExistence type="predicted"/>
<organism evidence="1 2">
    <name type="scientific">Violaceomyces palustris</name>
    <dbReference type="NCBI Taxonomy" id="1673888"/>
    <lineage>
        <taxon>Eukaryota</taxon>
        <taxon>Fungi</taxon>
        <taxon>Dikarya</taxon>
        <taxon>Basidiomycota</taxon>
        <taxon>Ustilaginomycotina</taxon>
        <taxon>Ustilaginomycetes</taxon>
        <taxon>Violaceomycetales</taxon>
        <taxon>Violaceomycetaceae</taxon>
        <taxon>Violaceomyces</taxon>
    </lineage>
</organism>
<protein>
    <submittedName>
        <fullName evidence="1">FolC bifunctional protein</fullName>
    </submittedName>
</protein>
<dbReference type="EMBL" id="KZ820400">
    <property type="protein sequence ID" value="PWN47553.1"/>
    <property type="molecule type" value="Genomic_DNA"/>
</dbReference>
<evidence type="ECO:0000313" key="1">
    <source>
        <dbReference type="EMBL" id="PWN47553.1"/>
    </source>
</evidence>
<evidence type="ECO:0000313" key="2">
    <source>
        <dbReference type="Proteomes" id="UP000245626"/>
    </source>
</evidence>
<dbReference type="Proteomes" id="UP000245626">
    <property type="component" value="Unassembled WGS sequence"/>
</dbReference>